<comment type="catalytic activity">
    <reaction evidence="1">
        <text>RNA(n) + a ribonucleoside 5'-triphosphate = RNA(n+1) + diphosphate</text>
        <dbReference type="Rhea" id="RHEA:21248"/>
        <dbReference type="Rhea" id="RHEA-COMP:14527"/>
        <dbReference type="Rhea" id="RHEA-COMP:17342"/>
        <dbReference type="ChEBI" id="CHEBI:33019"/>
        <dbReference type="ChEBI" id="CHEBI:61557"/>
        <dbReference type="ChEBI" id="CHEBI:140395"/>
        <dbReference type="EC" id="2.7.7.48"/>
    </reaction>
</comment>
<evidence type="ECO:0000259" key="3">
    <source>
        <dbReference type="Pfam" id="PF05183"/>
    </source>
</evidence>
<name>A0A8H5BEF7_9AGAR</name>
<feature type="region of interest" description="Disordered" evidence="2">
    <location>
        <begin position="42"/>
        <end position="133"/>
    </location>
</feature>
<evidence type="ECO:0000313" key="4">
    <source>
        <dbReference type="EMBL" id="KAF5321391.1"/>
    </source>
</evidence>
<feature type="domain" description="RDRP core" evidence="3">
    <location>
        <begin position="290"/>
        <end position="952"/>
    </location>
</feature>
<evidence type="ECO:0000256" key="2">
    <source>
        <dbReference type="SAM" id="MobiDB-lite"/>
    </source>
</evidence>
<sequence>MADSTIPGVEDGLDACSQHSNYSDFGDQDITGLIENYSTQPTIPIIDDAPPLPRPNFNIVRKDSDLTTEPATQSTSSGPPDSSVSAVSLGKRKSGDSNSSTGPFRASKLQRGSLPTPPSDEGNNPFLSGASPPPLPDNPFSPICFSPPQTLQRIFNNKKLPYGVQYELARYVSRGKLEYKDFLIPWLDELPTNNHDAVPAFKKLVAGISFDVDVPADGEEFEILFAKERASRSPWKELDREEEALAITPYGGLGFNDKGEHVNWHGGQVLFYARLTNLPPKGCNKPVYKLALQPPELCASKMFARRFGSRSFLNVKLTKSATSKNVEELMDYLRRPIILCGGVFRAFYAKEGTVFYVKTNETFDGTSVTDDGLVPDTLSVLEFVQWHNPMEHNNNQSMAKWASRFALGLSTSVPGIRIEQEDIKIIEDIMSTPEGPDSEPSNMTDGAGKINRWSLNQLRHRLGWDDKPTAIQTRIFGSKGLLIDDGKHAEERTYVELTPSQKKIRFPDNVEMDPAHRIVDVLRASHFKTPARLSVETIINLAENGVKRTAFFDLLEKSLSQLVDPLTDWDSPNASLRIWAEVCRFGGVMSARRAREQIGLARVMGYSEKDTDNAEEDETGSTPAGTDEEERSVAWWVNEISGCPSSLEEIIMHMLDAGFTFQDCPFLREQLKFFIKGRIDKYIKSYRIEVPMSATAFLVPDTLGILEPGEVFFKSSKRKFVTTDGVDSDIFVGDVLVTRHPCKLPTDIQKWKSVDKPQLYHLLDVIVCSTKGTRRAADYLGGGDYDGDKGIFIWQPELVEPFRNAELRFADPPKNIMSYFSRENEEVGAFQNRVRNMAEEDQIWQLQNALLGAVRTDSVVGKYSTYHDIAIYTLGYKHPETIRLAYMFCMSLDGIKSGLTVDKQIMLEDSKKYGKRAPKWKETEEDRGRYGSNEKNVARPITLGRFIMDDLYHHAGKEGDAWKAKLDQKFKSDAHHNKQDMDLAGPWIEATLLAERHKTEGRTFMEEDLEKIKKHVEAVFHDFILEISGSYSPRKSSFGSPKKNAFSEQSIEVRQDKIRALSKKFASGPKNLFLFNEDLARIRASYAYIYDYKMRKIGRFPFQMAMRELGLIKSRVLGRLKPVDGNYYDHFNMKLPRSIAA</sequence>
<comment type="similarity">
    <text evidence="1">Belongs to the RdRP family.</text>
</comment>
<dbReference type="Pfam" id="PF05183">
    <property type="entry name" value="RdRP"/>
    <property type="match status" value="1"/>
</dbReference>
<dbReference type="GO" id="GO:0003968">
    <property type="term" value="F:RNA-directed RNA polymerase activity"/>
    <property type="evidence" value="ECO:0007669"/>
    <property type="project" value="UniProtKB-KW"/>
</dbReference>
<dbReference type="PANTHER" id="PTHR23079">
    <property type="entry name" value="RNA-DEPENDENT RNA POLYMERASE"/>
    <property type="match status" value="1"/>
</dbReference>
<dbReference type="OrthoDB" id="10055769at2759"/>
<keyword evidence="1" id="KW-0808">Transferase</keyword>
<keyword evidence="5" id="KW-1185">Reference proteome</keyword>
<accession>A0A8H5BEF7</accession>
<reference evidence="4 5" key="1">
    <citation type="journal article" date="2020" name="ISME J.">
        <title>Uncovering the hidden diversity of litter-decomposition mechanisms in mushroom-forming fungi.</title>
        <authorList>
            <person name="Floudas D."/>
            <person name="Bentzer J."/>
            <person name="Ahren D."/>
            <person name="Johansson T."/>
            <person name="Persson P."/>
            <person name="Tunlid A."/>
        </authorList>
    </citation>
    <scope>NUCLEOTIDE SEQUENCE [LARGE SCALE GENOMIC DNA]</scope>
    <source>
        <strain evidence="4 5">CBS 101986</strain>
    </source>
</reference>
<feature type="region of interest" description="Disordered" evidence="2">
    <location>
        <begin position="609"/>
        <end position="630"/>
    </location>
</feature>
<proteinExistence type="inferred from homology"/>
<dbReference type="InterPro" id="IPR007855">
    <property type="entry name" value="RDRP"/>
</dbReference>
<comment type="caution">
    <text evidence="4">The sequence shown here is derived from an EMBL/GenBank/DDBJ whole genome shotgun (WGS) entry which is preliminary data.</text>
</comment>
<dbReference type="InterPro" id="IPR057596">
    <property type="entry name" value="RDRP_core"/>
</dbReference>
<dbReference type="EC" id="2.7.7.48" evidence="1"/>
<keyword evidence="1" id="KW-0548">Nucleotidyltransferase</keyword>
<gene>
    <name evidence="4" type="ORF">D9619_000777</name>
</gene>
<dbReference type="EMBL" id="JAACJJ010000028">
    <property type="protein sequence ID" value="KAF5321391.1"/>
    <property type="molecule type" value="Genomic_DNA"/>
</dbReference>
<evidence type="ECO:0000313" key="5">
    <source>
        <dbReference type="Proteomes" id="UP000567179"/>
    </source>
</evidence>
<dbReference type="AlphaFoldDB" id="A0A8H5BEF7"/>
<dbReference type="Proteomes" id="UP000567179">
    <property type="component" value="Unassembled WGS sequence"/>
</dbReference>
<evidence type="ECO:0000256" key="1">
    <source>
        <dbReference type="RuleBase" id="RU363098"/>
    </source>
</evidence>
<feature type="compositionally biased region" description="Low complexity" evidence="2">
    <location>
        <begin position="74"/>
        <end position="88"/>
    </location>
</feature>
<protein>
    <recommendedName>
        <fullName evidence="1">RNA-dependent RNA polymerase</fullName>
        <ecNumber evidence="1">2.7.7.48</ecNumber>
    </recommendedName>
</protein>
<organism evidence="4 5">
    <name type="scientific">Psilocybe cf. subviscida</name>
    <dbReference type="NCBI Taxonomy" id="2480587"/>
    <lineage>
        <taxon>Eukaryota</taxon>
        <taxon>Fungi</taxon>
        <taxon>Dikarya</taxon>
        <taxon>Basidiomycota</taxon>
        <taxon>Agaricomycotina</taxon>
        <taxon>Agaricomycetes</taxon>
        <taxon>Agaricomycetidae</taxon>
        <taxon>Agaricales</taxon>
        <taxon>Agaricineae</taxon>
        <taxon>Strophariaceae</taxon>
        <taxon>Psilocybe</taxon>
    </lineage>
</organism>
<dbReference type="PANTHER" id="PTHR23079:SF14">
    <property type="entry name" value="RNA-DEPENDENT RNA POLYMERASE"/>
    <property type="match status" value="1"/>
</dbReference>
<dbReference type="GO" id="GO:0031380">
    <property type="term" value="C:nuclear RNA-directed RNA polymerase complex"/>
    <property type="evidence" value="ECO:0007669"/>
    <property type="project" value="TreeGrafter"/>
</dbReference>
<keyword evidence="1" id="KW-0694">RNA-binding</keyword>
<dbReference type="GO" id="GO:0003723">
    <property type="term" value="F:RNA binding"/>
    <property type="evidence" value="ECO:0007669"/>
    <property type="project" value="UniProtKB-KW"/>
</dbReference>
<dbReference type="GO" id="GO:0030422">
    <property type="term" value="P:siRNA processing"/>
    <property type="evidence" value="ECO:0007669"/>
    <property type="project" value="TreeGrafter"/>
</dbReference>
<keyword evidence="1" id="KW-0696">RNA-directed RNA polymerase</keyword>
<feature type="region of interest" description="Disordered" evidence="2">
    <location>
        <begin position="1"/>
        <end position="20"/>
    </location>
</feature>